<name>A0A0C9UI45_SPHS4</name>
<keyword evidence="3" id="KW-1185">Reference proteome</keyword>
<dbReference type="Proteomes" id="UP000054279">
    <property type="component" value="Unassembled WGS sequence"/>
</dbReference>
<reference evidence="2 3" key="1">
    <citation type="submission" date="2014-06" db="EMBL/GenBank/DDBJ databases">
        <title>Evolutionary Origins and Diversification of the Mycorrhizal Mutualists.</title>
        <authorList>
            <consortium name="DOE Joint Genome Institute"/>
            <consortium name="Mycorrhizal Genomics Consortium"/>
            <person name="Kohler A."/>
            <person name="Kuo A."/>
            <person name="Nagy L.G."/>
            <person name="Floudas D."/>
            <person name="Copeland A."/>
            <person name="Barry K.W."/>
            <person name="Cichocki N."/>
            <person name="Veneault-Fourrey C."/>
            <person name="LaButti K."/>
            <person name="Lindquist E.A."/>
            <person name="Lipzen A."/>
            <person name="Lundell T."/>
            <person name="Morin E."/>
            <person name="Murat C."/>
            <person name="Riley R."/>
            <person name="Ohm R."/>
            <person name="Sun H."/>
            <person name="Tunlid A."/>
            <person name="Henrissat B."/>
            <person name="Grigoriev I.V."/>
            <person name="Hibbett D.S."/>
            <person name="Martin F."/>
        </authorList>
    </citation>
    <scope>NUCLEOTIDE SEQUENCE [LARGE SCALE GENOMIC DNA]</scope>
    <source>
        <strain evidence="2 3">SS14</strain>
    </source>
</reference>
<organism evidence="2 3">
    <name type="scientific">Sphaerobolus stellatus (strain SS14)</name>
    <dbReference type="NCBI Taxonomy" id="990650"/>
    <lineage>
        <taxon>Eukaryota</taxon>
        <taxon>Fungi</taxon>
        <taxon>Dikarya</taxon>
        <taxon>Basidiomycota</taxon>
        <taxon>Agaricomycotina</taxon>
        <taxon>Agaricomycetes</taxon>
        <taxon>Phallomycetidae</taxon>
        <taxon>Geastrales</taxon>
        <taxon>Sphaerobolaceae</taxon>
        <taxon>Sphaerobolus</taxon>
    </lineage>
</organism>
<protein>
    <submittedName>
        <fullName evidence="2">Uncharacterized protein</fullName>
    </submittedName>
</protein>
<sequence>MSIPNAVRDDYESYFLKEELDVAAWLSKRVSDIPQAVFMDRMKTSKHSAHTPQLAKAGESSWQRLNTELDTYSQAREPMLPYDEELLHGVSDVEMSTPVTTGARSTLPDESAMSLDHELDDLYS</sequence>
<dbReference type="EMBL" id="KN837302">
    <property type="protein sequence ID" value="KIJ28617.1"/>
    <property type="molecule type" value="Genomic_DNA"/>
</dbReference>
<evidence type="ECO:0000313" key="2">
    <source>
        <dbReference type="EMBL" id="KIJ28617.1"/>
    </source>
</evidence>
<evidence type="ECO:0000256" key="1">
    <source>
        <dbReference type="SAM" id="MobiDB-lite"/>
    </source>
</evidence>
<dbReference type="HOGENOM" id="CLU_037356_1_0_1"/>
<dbReference type="AlphaFoldDB" id="A0A0C9UI45"/>
<evidence type="ECO:0000313" key="3">
    <source>
        <dbReference type="Proteomes" id="UP000054279"/>
    </source>
</evidence>
<feature type="region of interest" description="Disordered" evidence="1">
    <location>
        <begin position="91"/>
        <end position="124"/>
    </location>
</feature>
<gene>
    <name evidence="2" type="ORF">M422DRAFT_270122</name>
</gene>
<accession>A0A0C9UI45</accession>
<proteinExistence type="predicted"/>